<dbReference type="EMBL" id="ML178821">
    <property type="protein sequence ID" value="TFL03164.1"/>
    <property type="molecule type" value="Genomic_DNA"/>
</dbReference>
<evidence type="ECO:0000256" key="1">
    <source>
        <dbReference type="ARBA" id="ARBA00004141"/>
    </source>
</evidence>
<comment type="function">
    <text evidence="7">Sodium-phosphate symporter.</text>
</comment>
<evidence type="ECO:0000313" key="9">
    <source>
        <dbReference type="EMBL" id="TFL03164.1"/>
    </source>
</evidence>
<sequence>MPLHQWDYLFAFGTIWAALDAYNIGANDVANSFATSVASKSLTMRQACVAAGICEFLGAVLVGARVSGTIKNGIIDLAAFQDNAGVQLLGFTCAIMASGTWLMIATYNSWTVSTTYSIVSSLIGVGIATGGGDAVQWGWNGGKGVATIFAGFLIAPGISASFAAVVFLITKYAVLVRKDSTRAGLYIIPFFFFAVASILTMSIIYKGAPSLNIDEFSPNITAAIILGTGAGVATIAALFWLPFVHARVVKQDYTLKFYHMALGPLLWSRPAPADAGSREAVPDYAIRARNQNDDVSDRKPTQDAEKAQNDDHSDEKASHRSSEAAHPELPKDAPLQEVDAHPIDGPWVLPKNLYIIARYKALPFLKKILLHGSSVDINALQSEKGTKDEARMAEIHSRAKMYDNKTEHLFSFLQVMTACTASFAHGSNDVSNAIGPYSAIYEVWSTSLPVGKNTPIPVWMLAFGGAMIVVGLATYGYNIMRILGNRMTLMSPSRGFSMELGASITVLLASQFGIPVSSTMCITGATLGVAMCNGDLGAYNWRGLAWIFSGWVLTVPIASISAGCLMGILLNAPSL</sequence>
<feature type="transmembrane region" description="Helical" evidence="7">
    <location>
        <begin position="84"/>
        <end position="104"/>
    </location>
</feature>
<feature type="transmembrane region" description="Helical" evidence="7">
    <location>
        <begin position="408"/>
        <end position="426"/>
    </location>
</feature>
<evidence type="ECO:0000256" key="6">
    <source>
        <dbReference type="ARBA" id="ARBA00023136"/>
    </source>
</evidence>
<dbReference type="InterPro" id="IPR001204">
    <property type="entry name" value="Phos_transporter"/>
</dbReference>
<dbReference type="PANTHER" id="PTHR11101">
    <property type="entry name" value="PHOSPHATE TRANSPORTER"/>
    <property type="match status" value="1"/>
</dbReference>
<feature type="region of interest" description="Disordered" evidence="8">
    <location>
        <begin position="288"/>
        <end position="330"/>
    </location>
</feature>
<keyword evidence="10" id="KW-1185">Reference proteome</keyword>
<dbReference type="PANTHER" id="PTHR11101:SF80">
    <property type="entry name" value="PHOSPHATE TRANSPORTER"/>
    <property type="match status" value="1"/>
</dbReference>
<dbReference type="OrthoDB" id="260807at2759"/>
<feature type="transmembrane region" description="Helical" evidence="7">
    <location>
        <begin position="456"/>
        <end position="479"/>
    </location>
</feature>
<dbReference type="Pfam" id="PF01384">
    <property type="entry name" value="PHO4"/>
    <property type="match status" value="1"/>
</dbReference>
<comment type="similarity">
    <text evidence="7">Belongs to the inorganic phosphate transporter (PiT) (TC 2.A.20) family.</text>
</comment>
<feature type="compositionally biased region" description="Basic and acidic residues" evidence="8">
    <location>
        <begin position="290"/>
        <end position="330"/>
    </location>
</feature>
<feature type="transmembrane region" description="Helical" evidence="7">
    <location>
        <begin position="545"/>
        <end position="570"/>
    </location>
</feature>
<keyword evidence="3 7" id="KW-0592">Phosphate transport</keyword>
<reference evidence="9 10" key="1">
    <citation type="journal article" date="2019" name="Nat. Ecol. Evol.">
        <title>Megaphylogeny resolves global patterns of mushroom evolution.</title>
        <authorList>
            <person name="Varga T."/>
            <person name="Krizsan K."/>
            <person name="Foldi C."/>
            <person name="Dima B."/>
            <person name="Sanchez-Garcia M."/>
            <person name="Sanchez-Ramirez S."/>
            <person name="Szollosi G.J."/>
            <person name="Szarkandi J.G."/>
            <person name="Papp V."/>
            <person name="Albert L."/>
            <person name="Andreopoulos W."/>
            <person name="Angelini C."/>
            <person name="Antonin V."/>
            <person name="Barry K.W."/>
            <person name="Bougher N.L."/>
            <person name="Buchanan P."/>
            <person name="Buyck B."/>
            <person name="Bense V."/>
            <person name="Catcheside P."/>
            <person name="Chovatia M."/>
            <person name="Cooper J."/>
            <person name="Damon W."/>
            <person name="Desjardin D."/>
            <person name="Finy P."/>
            <person name="Geml J."/>
            <person name="Haridas S."/>
            <person name="Hughes K."/>
            <person name="Justo A."/>
            <person name="Karasinski D."/>
            <person name="Kautmanova I."/>
            <person name="Kiss B."/>
            <person name="Kocsube S."/>
            <person name="Kotiranta H."/>
            <person name="LaButti K.M."/>
            <person name="Lechner B.E."/>
            <person name="Liimatainen K."/>
            <person name="Lipzen A."/>
            <person name="Lukacs Z."/>
            <person name="Mihaltcheva S."/>
            <person name="Morgado L.N."/>
            <person name="Niskanen T."/>
            <person name="Noordeloos M.E."/>
            <person name="Ohm R.A."/>
            <person name="Ortiz-Santana B."/>
            <person name="Ovrebo C."/>
            <person name="Racz N."/>
            <person name="Riley R."/>
            <person name="Savchenko A."/>
            <person name="Shiryaev A."/>
            <person name="Soop K."/>
            <person name="Spirin V."/>
            <person name="Szebenyi C."/>
            <person name="Tomsovsky M."/>
            <person name="Tulloss R.E."/>
            <person name="Uehling J."/>
            <person name="Grigoriev I.V."/>
            <person name="Vagvolgyi C."/>
            <person name="Papp T."/>
            <person name="Martin F.M."/>
            <person name="Miettinen O."/>
            <person name="Hibbett D.S."/>
            <person name="Nagy L.G."/>
        </authorList>
    </citation>
    <scope>NUCLEOTIDE SEQUENCE [LARGE SCALE GENOMIC DNA]</scope>
    <source>
        <strain evidence="9 10">CBS 309.79</strain>
    </source>
</reference>
<feature type="transmembrane region" description="Helical" evidence="7">
    <location>
        <begin position="186"/>
        <end position="208"/>
    </location>
</feature>
<evidence type="ECO:0000256" key="4">
    <source>
        <dbReference type="ARBA" id="ARBA00022692"/>
    </source>
</evidence>
<keyword evidence="2 7" id="KW-0813">Transport</keyword>
<feature type="transmembrane region" description="Helical" evidence="7">
    <location>
        <begin position="116"/>
        <end position="139"/>
    </location>
</feature>
<evidence type="ECO:0000256" key="7">
    <source>
        <dbReference type="RuleBase" id="RU363058"/>
    </source>
</evidence>
<accession>A0A5C3QXR0</accession>
<evidence type="ECO:0000256" key="5">
    <source>
        <dbReference type="ARBA" id="ARBA00022989"/>
    </source>
</evidence>
<dbReference type="GO" id="GO:0005315">
    <property type="term" value="F:phosphate transmembrane transporter activity"/>
    <property type="evidence" value="ECO:0007669"/>
    <property type="project" value="InterPro"/>
</dbReference>
<dbReference type="Proteomes" id="UP000305067">
    <property type="component" value="Unassembled WGS sequence"/>
</dbReference>
<dbReference type="GO" id="GO:0016020">
    <property type="term" value="C:membrane"/>
    <property type="evidence" value="ECO:0007669"/>
    <property type="project" value="UniProtKB-SubCell"/>
</dbReference>
<keyword evidence="5 7" id="KW-1133">Transmembrane helix</keyword>
<feature type="transmembrane region" description="Helical" evidence="7">
    <location>
        <begin position="145"/>
        <end position="174"/>
    </location>
</feature>
<feature type="transmembrane region" description="Helical" evidence="7">
    <location>
        <begin position="220"/>
        <end position="241"/>
    </location>
</feature>
<protein>
    <recommendedName>
        <fullName evidence="7">Phosphate transporter</fullName>
    </recommendedName>
</protein>
<comment type="subcellular location">
    <subcellularLocation>
        <location evidence="1 7">Membrane</location>
        <topology evidence="1 7">Multi-pass membrane protein</topology>
    </subcellularLocation>
</comment>
<proteinExistence type="inferred from homology"/>
<evidence type="ECO:0000256" key="3">
    <source>
        <dbReference type="ARBA" id="ARBA00022592"/>
    </source>
</evidence>
<keyword evidence="6 7" id="KW-0472">Membrane</keyword>
<evidence type="ECO:0000256" key="8">
    <source>
        <dbReference type="SAM" id="MobiDB-lite"/>
    </source>
</evidence>
<evidence type="ECO:0000256" key="2">
    <source>
        <dbReference type="ARBA" id="ARBA00022448"/>
    </source>
</evidence>
<name>A0A5C3QXR0_9AGAR</name>
<evidence type="ECO:0000313" key="10">
    <source>
        <dbReference type="Proteomes" id="UP000305067"/>
    </source>
</evidence>
<dbReference type="GO" id="GO:0035435">
    <property type="term" value="P:phosphate ion transmembrane transport"/>
    <property type="evidence" value="ECO:0007669"/>
    <property type="project" value="TreeGrafter"/>
</dbReference>
<keyword evidence="4 7" id="KW-0812">Transmembrane</keyword>
<feature type="transmembrane region" description="Helical" evidence="7">
    <location>
        <begin position="6"/>
        <end position="26"/>
    </location>
</feature>
<dbReference type="AlphaFoldDB" id="A0A5C3QXR0"/>
<feature type="transmembrane region" description="Helical" evidence="7">
    <location>
        <begin position="47"/>
        <end position="64"/>
    </location>
</feature>
<gene>
    <name evidence="9" type="ORF">BDV98DRAFT_527721</name>
</gene>
<dbReference type="STRING" id="1884261.A0A5C3QXR0"/>
<organism evidence="9 10">
    <name type="scientific">Pterulicium gracile</name>
    <dbReference type="NCBI Taxonomy" id="1884261"/>
    <lineage>
        <taxon>Eukaryota</taxon>
        <taxon>Fungi</taxon>
        <taxon>Dikarya</taxon>
        <taxon>Basidiomycota</taxon>
        <taxon>Agaricomycotina</taxon>
        <taxon>Agaricomycetes</taxon>
        <taxon>Agaricomycetidae</taxon>
        <taxon>Agaricales</taxon>
        <taxon>Pleurotineae</taxon>
        <taxon>Pterulaceae</taxon>
        <taxon>Pterulicium</taxon>
    </lineage>
</organism>